<feature type="transmembrane region" description="Helical" evidence="1">
    <location>
        <begin position="367"/>
        <end position="387"/>
    </location>
</feature>
<gene>
    <name evidence="2" type="ORF">GQS40_05760</name>
</gene>
<reference evidence="2 3" key="1">
    <citation type="submission" date="2019-12" db="EMBL/GenBank/DDBJ databases">
        <title>Complete genome sequence of Leuconostoc lactis strain AVN1 provides insights into metabolic potential.</title>
        <authorList>
            <person name="Besrour N."/>
            <person name="Najjari A."/>
            <person name="Fhoula I."/>
            <person name="Jaballah S."/>
            <person name="Klibi N."/>
            <person name="Ouzari H.I."/>
        </authorList>
    </citation>
    <scope>NUCLEOTIDE SEQUENCE [LARGE SCALE GENOMIC DNA]</scope>
    <source>
        <strain evidence="2 3">AVN1</strain>
    </source>
</reference>
<feature type="transmembrane region" description="Helical" evidence="1">
    <location>
        <begin position="304"/>
        <end position="323"/>
    </location>
</feature>
<proteinExistence type="predicted"/>
<feature type="transmembrane region" description="Helical" evidence="1">
    <location>
        <begin position="719"/>
        <end position="739"/>
    </location>
</feature>
<name>A0A6L7A764_LEULA</name>
<dbReference type="EMBL" id="WSZI01000013">
    <property type="protein sequence ID" value="MWN21175.1"/>
    <property type="molecule type" value="Genomic_DNA"/>
</dbReference>
<feature type="transmembrane region" description="Helical" evidence="1">
    <location>
        <begin position="111"/>
        <end position="133"/>
    </location>
</feature>
<feature type="transmembrane region" description="Helical" evidence="1">
    <location>
        <begin position="335"/>
        <end position="355"/>
    </location>
</feature>
<keyword evidence="1" id="KW-1133">Transmembrane helix</keyword>
<accession>A0A6L7A764</accession>
<feature type="transmembrane region" description="Helical" evidence="1">
    <location>
        <begin position="456"/>
        <end position="473"/>
    </location>
</feature>
<evidence type="ECO:0000313" key="3">
    <source>
        <dbReference type="Proteomes" id="UP000478636"/>
    </source>
</evidence>
<feature type="transmembrane region" description="Helical" evidence="1">
    <location>
        <begin position="237"/>
        <end position="258"/>
    </location>
</feature>
<keyword evidence="1" id="KW-0812">Transmembrane</keyword>
<comment type="caution">
    <text evidence="2">The sequence shown here is derived from an EMBL/GenBank/DDBJ whole genome shotgun (WGS) entry which is preliminary data.</text>
</comment>
<sequence>MIKDLHNMTIKQRLRNSWQSTFGAIVFIVAIVSIFSLIPLFFFHRFYFLDDTQRGAIGQWYEVGKLVMQGQLPIFNVAAQGSGNYLAEGQWSTFSPLVWLISIIVYYSSNFLVFATAFKIVLLNILGVGSFLLARSMAVQKPYAIIYGIVTPFVGFTMFAGASSWVTDLMVSAFFPWFWWALRRFLNKNTGPVLAFVVGYSIITVGYVFGTIMLITVMLGAFIAAIVMKNWHQLRRIVLLGISLAATTIAVYLPGIAISSVTMRNTEGIFNDNFLSPNLSDILFSFSPVGYSEMNSWWTVSGVTYMPFMYMSWLVALLIFVDFKQIKNFIQNHKVLLIQWVTPTILTFMLLFGPANVGPLRFPVRMMAYFGQLVLLLVILLVARLGLKFSKGRMQLFIGLMVLGTYLEIANTPVRTQSILVINLVISIFVAIIAYIGSGHHKVQLKKMTIQLKQPMFVVVVLAIIATGFSVLVQQRTSGRHHDEIQQQHITYIYPDYQMPGTKANILKMAEKFKGNTVILGFDSHVVMGNDWYVTNNDSMNVYTPVGFKKFSDDFRGGDPTRISSENYAKLFNKDKQTQLPLADLLSVDTVAVGNEGDRKVYRNLIKHKNVPAGWQVTSHDQYYVVIQREKINNNVGGVVWSNIPQVTEIKNSNYEVTIKVPAHRDEAKVVFSRTAWPGYHVIGGQAKLAKPLRGYLTQIKIPASQDEQTITLQFEPPLFKASVGLIGFAVALILVWSIGRGIILVKKN</sequence>
<feature type="transmembrane region" description="Helical" evidence="1">
    <location>
        <begin position="198"/>
        <end position="225"/>
    </location>
</feature>
<dbReference type="AlphaFoldDB" id="A0A6L7A764"/>
<feature type="transmembrane region" description="Helical" evidence="1">
    <location>
        <begin position="145"/>
        <end position="178"/>
    </location>
</feature>
<feature type="transmembrane region" description="Helical" evidence="1">
    <location>
        <begin position="21"/>
        <end position="43"/>
    </location>
</feature>
<evidence type="ECO:0000313" key="2">
    <source>
        <dbReference type="EMBL" id="MWN21175.1"/>
    </source>
</evidence>
<feature type="transmembrane region" description="Helical" evidence="1">
    <location>
        <begin position="418"/>
        <end position="436"/>
    </location>
</feature>
<evidence type="ECO:0000256" key="1">
    <source>
        <dbReference type="SAM" id="Phobius"/>
    </source>
</evidence>
<protein>
    <recommendedName>
        <fullName evidence="4">YfhO family protein</fullName>
    </recommendedName>
</protein>
<keyword evidence="1" id="KW-0472">Membrane</keyword>
<organism evidence="2 3">
    <name type="scientific">Leuconostoc lactis</name>
    <dbReference type="NCBI Taxonomy" id="1246"/>
    <lineage>
        <taxon>Bacteria</taxon>
        <taxon>Bacillati</taxon>
        <taxon>Bacillota</taxon>
        <taxon>Bacilli</taxon>
        <taxon>Lactobacillales</taxon>
        <taxon>Lactobacillaceae</taxon>
        <taxon>Leuconostoc</taxon>
    </lineage>
</organism>
<dbReference type="Proteomes" id="UP000478636">
    <property type="component" value="Unassembled WGS sequence"/>
</dbReference>
<evidence type="ECO:0008006" key="4">
    <source>
        <dbReference type="Google" id="ProtNLM"/>
    </source>
</evidence>